<gene>
    <name evidence="8 10" type="primary">recO</name>
    <name evidence="10" type="ORF">Lwal_0131</name>
</gene>
<dbReference type="STRING" id="66969.Lwal_0131"/>
<feature type="domain" description="DNA replication/recombination mediator RecO N-terminal" evidence="9">
    <location>
        <begin position="1"/>
        <end position="73"/>
    </location>
</feature>
<dbReference type="Gene3D" id="2.40.50.140">
    <property type="entry name" value="Nucleic acid-binding proteins"/>
    <property type="match status" value="1"/>
</dbReference>
<evidence type="ECO:0000313" key="10">
    <source>
        <dbReference type="EMBL" id="KTD83015.1"/>
    </source>
</evidence>
<dbReference type="Pfam" id="PF02565">
    <property type="entry name" value="RecO_C"/>
    <property type="match status" value="1"/>
</dbReference>
<dbReference type="EMBL" id="LNZB01000004">
    <property type="protein sequence ID" value="KTD83015.1"/>
    <property type="molecule type" value="Genomic_DNA"/>
</dbReference>
<evidence type="ECO:0000256" key="6">
    <source>
        <dbReference type="ARBA" id="ARBA00023204"/>
    </source>
</evidence>
<reference evidence="10 11" key="1">
    <citation type="submission" date="2015-11" db="EMBL/GenBank/DDBJ databases">
        <title>Genomic analysis of 38 Legionella species identifies large and diverse effector repertoires.</title>
        <authorList>
            <person name="Burstein D."/>
            <person name="Amaro F."/>
            <person name="Zusman T."/>
            <person name="Lifshitz Z."/>
            <person name="Cohen O."/>
            <person name="Gilbert J.A."/>
            <person name="Pupko T."/>
            <person name="Shuman H.A."/>
            <person name="Segal G."/>
        </authorList>
    </citation>
    <scope>NUCLEOTIDE SEQUENCE [LARGE SCALE GENOMIC DNA]</scope>
    <source>
        <strain evidence="10 11">ATCC 51914</strain>
    </source>
</reference>
<dbReference type="InterPro" id="IPR012340">
    <property type="entry name" value="NA-bd_OB-fold"/>
</dbReference>
<dbReference type="PANTHER" id="PTHR33991">
    <property type="entry name" value="DNA REPAIR PROTEIN RECO"/>
    <property type="match status" value="1"/>
</dbReference>
<keyword evidence="5 8" id="KW-0233">DNA recombination</keyword>
<evidence type="ECO:0000256" key="4">
    <source>
        <dbReference type="ARBA" id="ARBA00022763"/>
    </source>
</evidence>
<dbReference type="Proteomes" id="UP000054729">
    <property type="component" value="Unassembled WGS sequence"/>
</dbReference>
<evidence type="ECO:0000256" key="3">
    <source>
        <dbReference type="ARBA" id="ARBA00021310"/>
    </source>
</evidence>
<dbReference type="SUPFAM" id="SSF50249">
    <property type="entry name" value="Nucleic acid-binding proteins"/>
    <property type="match status" value="1"/>
</dbReference>
<name>A0A0W1ANV6_9GAMM</name>
<keyword evidence="4 8" id="KW-0227">DNA damage</keyword>
<dbReference type="GO" id="GO:0006302">
    <property type="term" value="P:double-strand break repair"/>
    <property type="evidence" value="ECO:0007669"/>
    <property type="project" value="TreeGrafter"/>
</dbReference>
<dbReference type="RefSeq" id="WP_058479006.1">
    <property type="nucleotide sequence ID" value="NZ_CAAAIQ010000017.1"/>
</dbReference>
<dbReference type="PANTHER" id="PTHR33991:SF1">
    <property type="entry name" value="DNA REPAIR PROTEIN RECO"/>
    <property type="match status" value="1"/>
</dbReference>
<evidence type="ECO:0000313" key="11">
    <source>
        <dbReference type="Proteomes" id="UP000054729"/>
    </source>
</evidence>
<dbReference type="OrthoDB" id="9804792at2"/>
<evidence type="ECO:0000256" key="2">
    <source>
        <dbReference type="ARBA" id="ARBA00007452"/>
    </source>
</evidence>
<dbReference type="HAMAP" id="MF_00201">
    <property type="entry name" value="RecO"/>
    <property type="match status" value="1"/>
</dbReference>
<accession>A0A0W1ANV6</accession>
<evidence type="ECO:0000256" key="5">
    <source>
        <dbReference type="ARBA" id="ARBA00023172"/>
    </source>
</evidence>
<dbReference type="GO" id="GO:0043590">
    <property type="term" value="C:bacterial nucleoid"/>
    <property type="evidence" value="ECO:0007669"/>
    <property type="project" value="TreeGrafter"/>
</dbReference>
<proteinExistence type="inferred from homology"/>
<dbReference type="InterPro" id="IPR003717">
    <property type="entry name" value="RecO"/>
</dbReference>
<keyword evidence="6 8" id="KW-0234">DNA repair</keyword>
<dbReference type="AlphaFoldDB" id="A0A0W1ANV6"/>
<evidence type="ECO:0000256" key="7">
    <source>
        <dbReference type="ARBA" id="ARBA00033409"/>
    </source>
</evidence>
<evidence type="ECO:0000256" key="8">
    <source>
        <dbReference type="HAMAP-Rule" id="MF_00201"/>
    </source>
</evidence>
<sequence length="227" mass="25813">MTIKSLQAWLLHKKYSGDTSVRLVLFTKELGLLDCLYKGGRTPKKQAVLQAFTPLWISFEERHQRYYIRSVECNSASLRLNGHSLFSGLYLNELLVYAMRTDYPDEDLFAAYVMALNGLAQIQEKMDVEAILRRFEWMLLKSCGHLFSLVHEARTGDMIVADAYYQFIAGEGFVLNSQHGVSGSHILALASDNLSEVAYLKTAKLIMRQAIDHLLGGREIKARKLYV</sequence>
<dbReference type="Pfam" id="PF11967">
    <property type="entry name" value="RecO_N"/>
    <property type="match status" value="1"/>
</dbReference>
<dbReference type="GO" id="GO:0006310">
    <property type="term" value="P:DNA recombination"/>
    <property type="evidence" value="ECO:0007669"/>
    <property type="project" value="UniProtKB-UniRule"/>
</dbReference>
<comment type="similarity">
    <text evidence="2 8">Belongs to the RecO family.</text>
</comment>
<keyword evidence="11" id="KW-1185">Reference proteome</keyword>
<comment type="function">
    <text evidence="1 8">Involved in DNA repair and RecF pathway recombination.</text>
</comment>
<dbReference type="Gene3D" id="1.20.1440.120">
    <property type="entry name" value="Recombination protein O, C-terminal domain"/>
    <property type="match status" value="1"/>
</dbReference>
<dbReference type="InterPro" id="IPR042242">
    <property type="entry name" value="RecO_C"/>
</dbReference>
<evidence type="ECO:0000259" key="9">
    <source>
        <dbReference type="Pfam" id="PF11967"/>
    </source>
</evidence>
<protein>
    <recommendedName>
        <fullName evidence="3 8">DNA repair protein RecO</fullName>
    </recommendedName>
    <alternativeName>
        <fullName evidence="7 8">Recombination protein O</fullName>
    </alternativeName>
</protein>
<comment type="caution">
    <text evidence="10">The sequence shown here is derived from an EMBL/GenBank/DDBJ whole genome shotgun (WGS) entry which is preliminary data.</text>
</comment>
<organism evidence="10 11">
    <name type="scientific">Legionella waltersii</name>
    <dbReference type="NCBI Taxonomy" id="66969"/>
    <lineage>
        <taxon>Bacteria</taxon>
        <taxon>Pseudomonadati</taxon>
        <taxon>Pseudomonadota</taxon>
        <taxon>Gammaproteobacteria</taxon>
        <taxon>Legionellales</taxon>
        <taxon>Legionellaceae</taxon>
        <taxon>Legionella</taxon>
    </lineage>
</organism>
<dbReference type="PATRIC" id="fig|66969.6.peg.146"/>
<evidence type="ECO:0000256" key="1">
    <source>
        <dbReference type="ARBA" id="ARBA00003065"/>
    </source>
</evidence>
<dbReference type="InterPro" id="IPR022572">
    <property type="entry name" value="DNA_rep/recomb_RecO_N"/>
</dbReference>